<dbReference type="CDD" id="cd16424">
    <property type="entry name" value="VirB8"/>
    <property type="match status" value="1"/>
</dbReference>
<feature type="domain" description="Bacterial virulence protein VirB8" evidence="5">
    <location>
        <begin position="8"/>
        <end position="96"/>
    </location>
</feature>
<keyword evidence="4" id="KW-0472">Membrane</keyword>
<name>A0ABD4BF82_PSESH</name>
<gene>
    <name evidence="6" type="ORF">ALO55_03195</name>
</gene>
<dbReference type="Proteomes" id="UP000050396">
    <property type="component" value="Unassembled WGS sequence"/>
</dbReference>
<sequence length="103" mass="11721">MKKFRKSKQDVIDQERQLAARINNINFLERKDREGTAQVRLTKTVLDRNGVPDPQLAPVTWVATVTYDYKNPAKKAGDQWLNPRGFGIKAYTMTQEVGVSNGK</sequence>
<accession>A0ABD4BF82</accession>
<dbReference type="InterPro" id="IPR007430">
    <property type="entry name" value="VirB8"/>
</dbReference>
<evidence type="ECO:0000259" key="5">
    <source>
        <dbReference type="Pfam" id="PF04335"/>
    </source>
</evidence>
<evidence type="ECO:0000256" key="4">
    <source>
        <dbReference type="ARBA" id="ARBA00023136"/>
    </source>
</evidence>
<dbReference type="EMBL" id="LJQZ01000168">
    <property type="protein sequence ID" value="KPY15084.1"/>
    <property type="molecule type" value="Genomic_DNA"/>
</dbReference>
<keyword evidence="2" id="KW-0812">Transmembrane</keyword>
<evidence type="ECO:0000256" key="3">
    <source>
        <dbReference type="ARBA" id="ARBA00022989"/>
    </source>
</evidence>
<dbReference type="GO" id="GO:0016020">
    <property type="term" value="C:membrane"/>
    <property type="evidence" value="ECO:0007669"/>
    <property type="project" value="UniProtKB-SubCell"/>
</dbReference>
<evidence type="ECO:0000256" key="2">
    <source>
        <dbReference type="ARBA" id="ARBA00022692"/>
    </source>
</evidence>
<comment type="subcellular location">
    <subcellularLocation>
        <location evidence="1">Membrane</location>
        <topology evidence="1">Single-pass membrane protein</topology>
    </subcellularLocation>
</comment>
<dbReference type="AlphaFoldDB" id="A0ABD4BF82"/>
<dbReference type="RefSeq" id="WP_057424851.1">
    <property type="nucleotide sequence ID" value="NZ_LJQZ01000168.1"/>
</dbReference>
<comment type="caution">
    <text evidence="6">The sequence shown here is derived from an EMBL/GenBank/DDBJ whole genome shotgun (WGS) entry which is preliminary data.</text>
</comment>
<proteinExistence type="predicted"/>
<organism evidence="6 7">
    <name type="scientific">Pseudomonas savastanoi pv. phaseolicola</name>
    <name type="common">Pseudomonas syringae pv. phaseolicola</name>
    <dbReference type="NCBI Taxonomy" id="319"/>
    <lineage>
        <taxon>Bacteria</taxon>
        <taxon>Pseudomonadati</taxon>
        <taxon>Pseudomonadota</taxon>
        <taxon>Gammaproteobacteria</taxon>
        <taxon>Pseudomonadales</taxon>
        <taxon>Pseudomonadaceae</taxon>
        <taxon>Pseudomonas</taxon>
    </lineage>
</organism>
<evidence type="ECO:0000313" key="7">
    <source>
        <dbReference type="Proteomes" id="UP000050396"/>
    </source>
</evidence>
<reference evidence="6 7" key="1">
    <citation type="submission" date="2015-09" db="EMBL/GenBank/DDBJ databases">
        <title>Genome announcement of multiple Pseudomonas syringae strains.</title>
        <authorList>
            <person name="Thakur S."/>
            <person name="Wang P.W."/>
            <person name="Gong Y."/>
            <person name="Weir B.S."/>
            <person name="Guttman D.S."/>
        </authorList>
    </citation>
    <scope>NUCLEOTIDE SEQUENCE [LARGE SCALE GENOMIC DNA]</scope>
    <source>
        <strain evidence="6 7">ICMP2740</strain>
    </source>
</reference>
<dbReference type="SUPFAM" id="SSF54427">
    <property type="entry name" value="NTF2-like"/>
    <property type="match status" value="1"/>
</dbReference>
<protein>
    <submittedName>
        <fullName evidence="6">Conjugal transfer protein</fullName>
    </submittedName>
</protein>
<dbReference type="InterPro" id="IPR032710">
    <property type="entry name" value="NTF2-like_dom_sf"/>
</dbReference>
<dbReference type="Pfam" id="PF04335">
    <property type="entry name" value="VirB8"/>
    <property type="match status" value="1"/>
</dbReference>
<keyword evidence="3" id="KW-1133">Transmembrane helix</keyword>
<evidence type="ECO:0000313" key="6">
    <source>
        <dbReference type="EMBL" id="KPY15084.1"/>
    </source>
</evidence>
<dbReference type="Gene3D" id="3.10.450.230">
    <property type="entry name" value="VirB8 protein"/>
    <property type="match status" value="1"/>
</dbReference>
<evidence type="ECO:0000256" key="1">
    <source>
        <dbReference type="ARBA" id="ARBA00004167"/>
    </source>
</evidence>